<dbReference type="PANTHER" id="PTHR43570">
    <property type="entry name" value="ALDEHYDE DEHYDROGENASE"/>
    <property type="match status" value="1"/>
</dbReference>
<feature type="active site" evidence="4">
    <location>
        <position position="285"/>
    </location>
</feature>
<dbReference type="Gene3D" id="3.40.605.10">
    <property type="entry name" value="Aldehyde Dehydrogenase, Chain A, domain 1"/>
    <property type="match status" value="1"/>
</dbReference>
<comment type="similarity">
    <text evidence="1 5">Belongs to the aldehyde dehydrogenase family.</text>
</comment>
<dbReference type="GO" id="GO:0006081">
    <property type="term" value="P:aldehyde metabolic process"/>
    <property type="evidence" value="ECO:0007669"/>
    <property type="project" value="InterPro"/>
</dbReference>
<evidence type="ECO:0000256" key="3">
    <source>
        <dbReference type="ARBA" id="ARBA00023027"/>
    </source>
</evidence>
<dbReference type="Gene3D" id="3.40.309.10">
    <property type="entry name" value="Aldehyde Dehydrogenase, Chain A, domain 2"/>
    <property type="match status" value="1"/>
</dbReference>
<proteinExistence type="inferred from homology"/>
<dbReference type="PROSITE" id="PS00687">
    <property type="entry name" value="ALDEHYDE_DEHYDR_GLU"/>
    <property type="match status" value="1"/>
</dbReference>
<evidence type="ECO:0000256" key="4">
    <source>
        <dbReference type="PROSITE-ProRule" id="PRU10007"/>
    </source>
</evidence>
<dbReference type="InterPro" id="IPR012394">
    <property type="entry name" value="Aldehyde_DH_NAD(P)"/>
</dbReference>
<evidence type="ECO:0000313" key="7">
    <source>
        <dbReference type="EMBL" id="KAG0273809.1"/>
    </source>
</evidence>
<dbReference type="AlphaFoldDB" id="A0AAD4DBQ7"/>
<dbReference type="PROSITE" id="PS00070">
    <property type="entry name" value="ALDEHYDE_DEHYDR_CYS"/>
    <property type="match status" value="1"/>
</dbReference>
<dbReference type="InterPro" id="IPR029510">
    <property type="entry name" value="Ald_DH_CS_GLU"/>
</dbReference>
<keyword evidence="3" id="KW-0520">NAD</keyword>
<dbReference type="EMBL" id="JAAAIL010000690">
    <property type="protein sequence ID" value="KAG0273809.1"/>
    <property type="molecule type" value="Genomic_DNA"/>
</dbReference>
<accession>A0AAD4DBQ7</accession>
<dbReference type="InterPro" id="IPR016162">
    <property type="entry name" value="Ald_DH_N"/>
</dbReference>
<sequence>MATLKYNSEDEINQVKNTILERRRELVQQSQILSRTLYKDKKREHQPNTNHTLLPFSHYTRFLYTSLSPHRYSPNPSKTQTVQTVQQTFKSGYTRPLKFRRHQLEQLWRLIDENTDALCEVLYKDLRKHRNEATLGELVTTKEDINDALVHLEEWAKDERTTPSFINRVGTTCIKRKEPKGAVLVIAPWNYPVYLALTPLVGAIAAGCSAVLKPSEVAPHSARLIAELVPRYLDNKAFMVINGGAPETTQLLDHKWDHIFYTGNGTVAKIIMKAAAKHLTSLTLELGGKSPVIIDENANMAVAAKRIAFGKAFNAGQTCIAPDYVLVTAKAEEKLIPALKNAYLEMYGSDPQASKDYGRIVNTRHFKRLCNVLMENKSGDVVIGGQADENDLFIAPTVIANVERDDKLMEEEIFGPLLPLIRVTDIDDAIEYINSKDEPLALYIFSTNKKLINKVLDSTRSGGVLVNDTLMHVSENSLPFGGTGPSGMGAYHGRHSFDTFTHVRSTMIKGLSPMMESAMAIRYAPYTPQGLSIARVIMETVPQFKKGFLQRYIKWIVVGILFGVHYARNRRLQ</sequence>
<comment type="caution">
    <text evidence="7">The sequence shown here is derived from an EMBL/GenBank/DDBJ whole genome shotgun (WGS) entry which is preliminary data.</text>
</comment>
<dbReference type="PANTHER" id="PTHR43570:SF16">
    <property type="entry name" value="ALDEHYDE DEHYDROGENASE TYPE III, ISOFORM Q"/>
    <property type="match status" value="1"/>
</dbReference>
<dbReference type="GO" id="GO:0005737">
    <property type="term" value="C:cytoplasm"/>
    <property type="evidence" value="ECO:0007669"/>
    <property type="project" value="TreeGrafter"/>
</dbReference>
<organism evidence="7 8">
    <name type="scientific">Linnemannia exigua</name>
    <dbReference type="NCBI Taxonomy" id="604196"/>
    <lineage>
        <taxon>Eukaryota</taxon>
        <taxon>Fungi</taxon>
        <taxon>Fungi incertae sedis</taxon>
        <taxon>Mucoromycota</taxon>
        <taxon>Mortierellomycotina</taxon>
        <taxon>Mortierellomycetes</taxon>
        <taxon>Mortierellales</taxon>
        <taxon>Mortierellaceae</taxon>
        <taxon>Linnemannia</taxon>
    </lineage>
</organism>
<dbReference type="InterPro" id="IPR015590">
    <property type="entry name" value="Aldehyde_DH_dom"/>
</dbReference>
<evidence type="ECO:0000256" key="5">
    <source>
        <dbReference type="RuleBase" id="RU003345"/>
    </source>
</evidence>
<protein>
    <submittedName>
        <fullName evidence="7">Aldehyde dehydrogenase</fullName>
    </submittedName>
</protein>
<dbReference type="InterPro" id="IPR016160">
    <property type="entry name" value="Ald_DH_CS_CYS"/>
</dbReference>
<feature type="domain" description="Aldehyde dehydrogenase" evidence="6">
    <location>
        <begin position="82"/>
        <end position="505"/>
    </location>
</feature>
<gene>
    <name evidence="7" type="primary">ALDH3B2_3</name>
    <name evidence="7" type="ORF">BGZ95_010386</name>
</gene>
<dbReference type="FunFam" id="3.40.605.10:FF:000004">
    <property type="entry name" value="Aldehyde dehydrogenase"/>
    <property type="match status" value="1"/>
</dbReference>
<name>A0AAD4DBQ7_9FUNG</name>
<evidence type="ECO:0000259" key="6">
    <source>
        <dbReference type="Pfam" id="PF00171"/>
    </source>
</evidence>
<evidence type="ECO:0000256" key="2">
    <source>
        <dbReference type="ARBA" id="ARBA00023002"/>
    </source>
</evidence>
<dbReference type="InterPro" id="IPR016163">
    <property type="entry name" value="Ald_DH_C"/>
</dbReference>
<dbReference type="Pfam" id="PF00171">
    <property type="entry name" value="Aldedh"/>
    <property type="match status" value="1"/>
</dbReference>
<evidence type="ECO:0000256" key="1">
    <source>
        <dbReference type="ARBA" id="ARBA00009986"/>
    </source>
</evidence>
<evidence type="ECO:0000313" key="8">
    <source>
        <dbReference type="Proteomes" id="UP001194580"/>
    </source>
</evidence>
<dbReference type="FunFam" id="3.40.309.10:FF:000003">
    <property type="entry name" value="Aldehyde dehydrogenase"/>
    <property type="match status" value="1"/>
</dbReference>
<reference evidence="7" key="1">
    <citation type="journal article" date="2020" name="Fungal Divers.">
        <title>Resolving the Mortierellaceae phylogeny through synthesis of multi-gene phylogenetics and phylogenomics.</title>
        <authorList>
            <person name="Vandepol N."/>
            <person name="Liber J."/>
            <person name="Desiro A."/>
            <person name="Na H."/>
            <person name="Kennedy M."/>
            <person name="Barry K."/>
            <person name="Grigoriev I.V."/>
            <person name="Miller A.N."/>
            <person name="O'Donnell K."/>
            <person name="Stajich J.E."/>
            <person name="Bonito G."/>
        </authorList>
    </citation>
    <scope>NUCLEOTIDE SEQUENCE</scope>
    <source>
        <strain evidence="7">NRRL 28262</strain>
    </source>
</reference>
<dbReference type="Proteomes" id="UP001194580">
    <property type="component" value="Unassembled WGS sequence"/>
</dbReference>
<dbReference type="InterPro" id="IPR016161">
    <property type="entry name" value="Ald_DH/histidinol_DH"/>
</dbReference>
<dbReference type="GO" id="GO:0004029">
    <property type="term" value="F:aldehyde dehydrogenase (NAD+) activity"/>
    <property type="evidence" value="ECO:0007669"/>
    <property type="project" value="TreeGrafter"/>
</dbReference>
<keyword evidence="2 5" id="KW-0560">Oxidoreductase</keyword>
<keyword evidence="8" id="KW-1185">Reference proteome</keyword>
<dbReference type="SUPFAM" id="SSF53720">
    <property type="entry name" value="ALDH-like"/>
    <property type="match status" value="1"/>
</dbReference>